<keyword evidence="3" id="KW-0378">Hydrolase</keyword>
<keyword evidence="7" id="KW-1185">Reference proteome</keyword>
<dbReference type="PANTHER" id="PTHR11717">
    <property type="entry name" value="LOW MOLECULAR WEIGHT PROTEIN TYROSINE PHOSPHATASE"/>
    <property type="match status" value="1"/>
</dbReference>
<evidence type="ECO:0000256" key="3">
    <source>
        <dbReference type="ARBA" id="ARBA00022801"/>
    </source>
</evidence>
<accession>A0ABX7V923</accession>
<dbReference type="CDD" id="cd16343">
    <property type="entry name" value="LMWPTP"/>
    <property type="match status" value="1"/>
</dbReference>
<proteinExistence type="inferred from homology"/>
<dbReference type="InterPro" id="IPR050438">
    <property type="entry name" value="LMW_PTPase"/>
</dbReference>
<dbReference type="Proteomes" id="UP000665025">
    <property type="component" value="Chromosome 2"/>
</dbReference>
<evidence type="ECO:0000313" key="6">
    <source>
        <dbReference type="EMBL" id="QTL37403.1"/>
    </source>
</evidence>
<evidence type="ECO:0000256" key="4">
    <source>
        <dbReference type="ARBA" id="ARBA00022912"/>
    </source>
</evidence>
<evidence type="ECO:0000256" key="2">
    <source>
        <dbReference type="ARBA" id="ARBA00013064"/>
    </source>
</evidence>
<dbReference type="InterPro" id="IPR023485">
    <property type="entry name" value="Ptyr_pPase"/>
</dbReference>
<keyword evidence="4" id="KW-0904">Protein phosphatase</keyword>
<reference evidence="6 7" key="1">
    <citation type="submission" date="2021-03" db="EMBL/GenBank/DDBJ databases">
        <title>Complete Genome of Pseudoalteromonas viridis Strain BBR56, a new biocontrol bacterial candidate.</title>
        <authorList>
            <person name="Handayani D.P."/>
            <person name="Isnansetyo A."/>
            <person name="Istiqomah I."/>
            <person name="Jumina J."/>
        </authorList>
    </citation>
    <scope>NUCLEOTIDE SEQUENCE [LARGE SCALE GENOMIC DNA]</scope>
    <source>
        <strain evidence="6 7">BBR56</strain>
    </source>
</reference>
<evidence type="ECO:0000256" key="1">
    <source>
        <dbReference type="ARBA" id="ARBA00011063"/>
    </source>
</evidence>
<comment type="similarity">
    <text evidence="1">Belongs to the low molecular weight phosphotyrosine protein phosphatase family.</text>
</comment>
<feature type="domain" description="Phosphotyrosine protein phosphatase I" evidence="5">
    <location>
        <begin position="31"/>
        <end position="177"/>
    </location>
</feature>
<dbReference type="InterPro" id="IPR017867">
    <property type="entry name" value="Tyr_phospatase_low_mol_wt"/>
</dbReference>
<gene>
    <name evidence="6" type="ORF">J5X90_21390</name>
</gene>
<dbReference type="SUPFAM" id="SSF52788">
    <property type="entry name" value="Phosphotyrosine protein phosphatases I"/>
    <property type="match status" value="1"/>
</dbReference>
<sequence length="182" mass="20103">MMADTKGCFTLAAPQQKDPFMSNAIQLSNPPRVLVVCMGNICRSPTMEAVLKHAAIVQGLNLEVDSAGTIAYHQGNPPDRRSAAAAHKRGYNLSSITARQVQPQDFEYFDLILCADEQNLADLQSRCPPHYQHKLALFLRYGEQPHDEVPDPYYGGGDGFELVLDLVERASDRIIAKLNHPG</sequence>
<dbReference type="PRINTS" id="PR00719">
    <property type="entry name" value="LMWPTPASE"/>
</dbReference>
<evidence type="ECO:0000313" key="7">
    <source>
        <dbReference type="Proteomes" id="UP000665025"/>
    </source>
</evidence>
<dbReference type="PANTHER" id="PTHR11717:SF7">
    <property type="entry name" value="LOW MOLECULAR WEIGHT PHOSPHOTYROSINE PROTEIN PHOSPHATASE"/>
    <property type="match status" value="1"/>
</dbReference>
<protein>
    <recommendedName>
        <fullName evidence="2">protein-tyrosine-phosphatase</fullName>
        <ecNumber evidence="2">3.1.3.48</ecNumber>
    </recommendedName>
</protein>
<dbReference type="Gene3D" id="3.40.50.2300">
    <property type="match status" value="1"/>
</dbReference>
<evidence type="ECO:0000259" key="5">
    <source>
        <dbReference type="SMART" id="SM00226"/>
    </source>
</evidence>
<dbReference type="EC" id="3.1.3.48" evidence="2"/>
<dbReference type="EMBL" id="CP072426">
    <property type="protein sequence ID" value="QTL37403.1"/>
    <property type="molecule type" value="Genomic_DNA"/>
</dbReference>
<organism evidence="6 7">
    <name type="scientific">Pseudoalteromonas viridis</name>
    <dbReference type="NCBI Taxonomy" id="339617"/>
    <lineage>
        <taxon>Bacteria</taxon>
        <taxon>Pseudomonadati</taxon>
        <taxon>Pseudomonadota</taxon>
        <taxon>Gammaproteobacteria</taxon>
        <taxon>Alteromonadales</taxon>
        <taxon>Pseudoalteromonadaceae</taxon>
        <taxon>Pseudoalteromonas</taxon>
    </lineage>
</organism>
<dbReference type="InterPro" id="IPR036196">
    <property type="entry name" value="Ptyr_pPase_sf"/>
</dbReference>
<dbReference type="SMART" id="SM00226">
    <property type="entry name" value="LMWPc"/>
    <property type="match status" value="1"/>
</dbReference>
<name>A0ABX7V923_9GAMM</name>
<dbReference type="Pfam" id="PF01451">
    <property type="entry name" value="LMWPc"/>
    <property type="match status" value="1"/>
</dbReference>